<dbReference type="EMBL" id="JAHLQT010035076">
    <property type="protein sequence ID" value="KAG7158435.1"/>
    <property type="molecule type" value="Genomic_DNA"/>
</dbReference>
<evidence type="ECO:0000259" key="2">
    <source>
        <dbReference type="PROSITE" id="PS50837"/>
    </source>
</evidence>
<accession>A0A8J5MP41</accession>
<protein>
    <submittedName>
        <fullName evidence="3">NACHT, LRR and PYD domains-containing protein 12-like</fullName>
    </submittedName>
</protein>
<dbReference type="AlphaFoldDB" id="A0A8J5MP41"/>
<feature type="domain" description="NACHT" evidence="2">
    <location>
        <begin position="304"/>
        <end position="424"/>
    </location>
</feature>
<dbReference type="PROSITE" id="PS50837">
    <property type="entry name" value="NACHT"/>
    <property type="match status" value="1"/>
</dbReference>
<dbReference type="PANTHER" id="PTHR46844:SF1">
    <property type="entry name" value="SLR5058 PROTEIN"/>
    <property type="match status" value="1"/>
</dbReference>
<dbReference type="Gene3D" id="3.40.50.300">
    <property type="entry name" value="P-loop containing nucleotide triphosphate hydrolases"/>
    <property type="match status" value="1"/>
</dbReference>
<evidence type="ECO:0000313" key="3">
    <source>
        <dbReference type="EMBL" id="KAG7158435.1"/>
    </source>
</evidence>
<feature type="region of interest" description="Disordered" evidence="1">
    <location>
        <begin position="1"/>
        <end position="26"/>
    </location>
</feature>
<evidence type="ECO:0000256" key="1">
    <source>
        <dbReference type="SAM" id="MobiDB-lite"/>
    </source>
</evidence>
<dbReference type="SUPFAM" id="SSF52540">
    <property type="entry name" value="P-loop containing nucleoside triphosphate hydrolases"/>
    <property type="match status" value="1"/>
</dbReference>
<dbReference type="Proteomes" id="UP000747542">
    <property type="component" value="Unassembled WGS sequence"/>
</dbReference>
<name>A0A8J5MP41_HOMAM</name>
<evidence type="ECO:0000313" key="4">
    <source>
        <dbReference type="Proteomes" id="UP000747542"/>
    </source>
</evidence>
<sequence length="932" mass="105821">STMWTPQLPPVSGSQSMSIAQTPQQQPTLQQTTLAFKKEEINYLRVNKMTCCTARDMMLEVYRMVAQQAGKPLNESLIEFLNLSAKKSKQKLDQAQRKKLKTDINGDTYDITLLHLSITLLRAHVSPGSVDDNLHQKLAAVKMFRNELVHGSLQISHTDFINKTEQLRNLLTEALLAAKNMNYFDQIVMNHLIMSMNDQLNNTRDKPLTNDDITSYESHNLFQQLKGLLITYGKPELLETYIKWTHLNPVSFIDGADFALNVGIIFTRMVLEEVVPSSHNMQIDYEQIINHVQNTACNLTNVSGIVLIEGQAGVGKTTLLRKILCDWQAGDNTMKGLTNYHLLLFMECRNPHISSLVQLLRSLMPDTAKKYRDEDMVKCALELRLLLLVDGLDELNKSSHELFCELLPLSAMSNITVVCTTRPDMVKDFYKIIPKYLKPVHIKLLGIPDESCTKLATTYHDELIKSGRSQVSTSSLIEYLQRAPRSLQDHLRLPLNLVMLTILWATSPSKVNSVRTTTELYKRIKDMTTEKLLDRLKNNMETQLSKTMDLERRGKYSTVDIPGVLSSIQDVLVKFKVHPSINQDIVDKTNELLLQKNAPSTILSFLEELHQDDPSSLSLRKYQNVLIHLAGIYHLEGAIGDSTAKELVTLLRDSGMTDSRQWVDLLSDVRCDATVTKYIVQYIPEMVTGKIVLEETNIMVYTSLLPHLRPHSLEININSHPEDFTLVYDLMDVMVKYVKCEVDINFEYDFKHPRHCSTKFDKALHCVLQNCQVRKFKGQLSSVNVKTLPQSLVEPYLSVSGNDLELTSALCSLNQRIPSLFRLGIHVPVGVQPSLLPRPLPEAYGKMFLALSGLDAVHLVWAAEVAKQLLPCRKEYWILCFPESNLSDQDLQDLGNQLMVHQVRVFLNTVYVTGADDVTLSYCGYSFLRSRL</sequence>
<dbReference type="PANTHER" id="PTHR46844">
    <property type="entry name" value="SLR5058 PROTEIN"/>
    <property type="match status" value="1"/>
</dbReference>
<dbReference type="InterPro" id="IPR007111">
    <property type="entry name" value="NACHT_NTPase"/>
</dbReference>
<gene>
    <name evidence="3" type="primary">NLRP12-L</name>
    <name evidence="3" type="ORF">Hamer_G019448</name>
</gene>
<dbReference type="InterPro" id="IPR027417">
    <property type="entry name" value="P-loop_NTPase"/>
</dbReference>
<organism evidence="3 4">
    <name type="scientific">Homarus americanus</name>
    <name type="common">American lobster</name>
    <dbReference type="NCBI Taxonomy" id="6706"/>
    <lineage>
        <taxon>Eukaryota</taxon>
        <taxon>Metazoa</taxon>
        <taxon>Ecdysozoa</taxon>
        <taxon>Arthropoda</taxon>
        <taxon>Crustacea</taxon>
        <taxon>Multicrustacea</taxon>
        <taxon>Malacostraca</taxon>
        <taxon>Eumalacostraca</taxon>
        <taxon>Eucarida</taxon>
        <taxon>Decapoda</taxon>
        <taxon>Pleocyemata</taxon>
        <taxon>Astacidea</taxon>
        <taxon>Nephropoidea</taxon>
        <taxon>Nephropidae</taxon>
        <taxon>Homarus</taxon>
    </lineage>
</organism>
<comment type="caution">
    <text evidence="3">The sequence shown here is derived from an EMBL/GenBank/DDBJ whole genome shotgun (WGS) entry which is preliminary data.</text>
</comment>
<dbReference type="Pfam" id="PF05729">
    <property type="entry name" value="NACHT"/>
    <property type="match status" value="1"/>
</dbReference>
<proteinExistence type="predicted"/>
<keyword evidence="4" id="KW-1185">Reference proteome</keyword>
<feature type="non-terminal residue" evidence="3">
    <location>
        <position position="932"/>
    </location>
</feature>
<reference evidence="3" key="1">
    <citation type="journal article" date="2021" name="Sci. Adv.">
        <title>The American lobster genome reveals insights on longevity, neural, and immune adaptations.</title>
        <authorList>
            <person name="Polinski J.M."/>
            <person name="Zimin A.V."/>
            <person name="Clark K.F."/>
            <person name="Kohn A.B."/>
            <person name="Sadowski N."/>
            <person name="Timp W."/>
            <person name="Ptitsyn A."/>
            <person name="Khanna P."/>
            <person name="Romanova D.Y."/>
            <person name="Williams P."/>
            <person name="Greenwood S.J."/>
            <person name="Moroz L.L."/>
            <person name="Walt D.R."/>
            <person name="Bodnar A.G."/>
        </authorList>
    </citation>
    <scope>NUCLEOTIDE SEQUENCE</scope>
    <source>
        <strain evidence="3">GMGI-L3</strain>
    </source>
</reference>